<keyword evidence="7" id="KW-0325">Glycoprotein</keyword>
<comment type="caution">
    <text evidence="9">The sequence shown here is derived from an EMBL/GenBank/DDBJ whole genome shotgun (WGS) entry which is preliminary data.</text>
</comment>
<feature type="non-terminal residue" evidence="9">
    <location>
        <position position="1"/>
    </location>
</feature>
<evidence type="ECO:0000256" key="3">
    <source>
        <dbReference type="ARBA" id="ARBA00022475"/>
    </source>
</evidence>
<keyword evidence="4 8" id="KW-0812">Transmembrane</keyword>
<keyword evidence="10" id="KW-1185">Reference proteome</keyword>
<dbReference type="PANTHER" id="PTHR11923">
    <property type="entry name" value="SCAVENGER RECEPTOR CLASS B TYPE-1 SR-B1"/>
    <property type="match status" value="1"/>
</dbReference>
<evidence type="ECO:0000256" key="4">
    <source>
        <dbReference type="ARBA" id="ARBA00022692"/>
    </source>
</evidence>
<protein>
    <submittedName>
        <fullName evidence="9">Uncharacterized protein</fullName>
    </submittedName>
</protein>
<keyword evidence="3" id="KW-1003">Cell membrane</keyword>
<gene>
    <name evidence="9" type="ORF">ILUMI_24021</name>
</gene>
<keyword evidence="6 8" id="KW-0472">Membrane</keyword>
<evidence type="ECO:0000256" key="6">
    <source>
        <dbReference type="ARBA" id="ARBA00023136"/>
    </source>
</evidence>
<dbReference type="GO" id="GO:0005044">
    <property type="term" value="F:scavenger receptor activity"/>
    <property type="evidence" value="ECO:0007669"/>
    <property type="project" value="TreeGrafter"/>
</dbReference>
<evidence type="ECO:0000313" key="9">
    <source>
        <dbReference type="EMBL" id="KAF2882140.1"/>
    </source>
</evidence>
<feature type="transmembrane region" description="Helical" evidence="8">
    <location>
        <begin position="17"/>
        <end position="37"/>
    </location>
</feature>
<sequence>MQDLLPFLINKTKSRHIVGAALITAGITLLFLKSWIWEVASSAFLVLKPNSMLAEYWIKSPEPIPTDIHIFNWTNPEEFLNHSAKPKFEEFGPYRYMQFVDKTNLAWNSNNTVTFNNKRTWYLNEKETNGSIDDKFVTVHILNVLASHHIRNWDYIIKKLYSAYLYTQETPLYVTRTADQLINQGFDDFIINIYNSLPFLAPEIPSFNRFGYLYLRNASDTFEGVFNMGNGVNGNFDILNWNYQNTTPSYDGSCAKVHGSGGELYSRNITKGIVGLFLADLCRFVPFDFEKEVYVNGILGYKYTAKKSFLDNGSLNPENACQCAGECLPYGMVNLSSCRYGLPIFASLPHFYGADPVYLDSVEGLHPDRDKHEVYIILEPETSLLLKASIAVQINLLVHPIEDI</sequence>
<dbReference type="PRINTS" id="PR01609">
    <property type="entry name" value="CD36FAMILY"/>
</dbReference>
<evidence type="ECO:0000256" key="5">
    <source>
        <dbReference type="ARBA" id="ARBA00022989"/>
    </source>
</evidence>
<name>A0A8K0C700_IGNLU</name>
<evidence type="ECO:0000313" key="10">
    <source>
        <dbReference type="Proteomes" id="UP000801492"/>
    </source>
</evidence>
<evidence type="ECO:0000256" key="7">
    <source>
        <dbReference type="ARBA" id="ARBA00023180"/>
    </source>
</evidence>
<comment type="similarity">
    <text evidence="2">Belongs to the CD36 family.</text>
</comment>
<dbReference type="GO" id="GO:0005737">
    <property type="term" value="C:cytoplasm"/>
    <property type="evidence" value="ECO:0007669"/>
    <property type="project" value="TreeGrafter"/>
</dbReference>
<comment type="subcellular location">
    <subcellularLocation>
        <location evidence="1">Cell membrane</location>
    </subcellularLocation>
</comment>
<dbReference type="EMBL" id="VTPC01090649">
    <property type="protein sequence ID" value="KAF2882140.1"/>
    <property type="molecule type" value="Genomic_DNA"/>
</dbReference>
<reference evidence="9" key="1">
    <citation type="submission" date="2019-08" db="EMBL/GenBank/DDBJ databases">
        <title>The genome of the North American firefly Photinus pyralis.</title>
        <authorList>
            <consortium name="Photinus pyralis genome working group"/>
            <person name="Fallon T.R."/>
            <person name="Sander Lower S.E."/>
            <person name="Weng J.-K."/>
        </authorList>
    </citation>
    <scope>NUCLEOTIDE SEQUENCE</scope>
    <source>
        <strain evidence="9">TRF0915ILg1</strain>
        <tissue evidence="9">Whole body</tissue>
    </source>
</reference>
<keyword evidence="5 8" id="KW-1133">Transmembrane helix</keyword>
<dbReference type="PANTHER" id="PTHR11923:SF93">
    <property type="entry name" value="GH07959P-RELATED"/>
    <property type="match status" value="1"/>
</dbReference>
<dbReference type="GO" id="GO:0005886">
    <property type="term" value="C:plasma membrane"/>
    <property type="evidence" value="ECO:0007669"/>
    <property type="project" value="UniProtKB-SubCell"/>
</dbReference>
<dbReference type="InterPro" id="IPR002159">
    <property type="entry name" value="CD36_fam"/>
</dbReference>
<evidence type="ECO:0000256" key="2">
    <source>
        <dbReference type="ARBA" id="ARBA00010532"/>
    </source>
</evidence>
<organism evidence="9 10">
    <name type="scientific">Ignelater luminosus</name>
    <name type="common">Cucubano</name>
    <name type="synonym">Pyrophorus luminosus</name>
    <dbReference type="NCBI Taxonomy" id="2038154"/>
    <lineage>
        <taxon>Eukaryota</taxon>
        <taxon>Metazoa</taxon>
        <taxon>Ecdysozoa</taxon>
        <taxon>Arthropoda</taxon>
        <taxon>Hexapoda</taxon>
        <taxon>Insecta</taxon>
        <taxon>Pterygota</taxon>
        <taxon>Neoptera</taxon>
        <taxon>Endopterygota</taxon>
        <taxon>Coleoptera</taxon>
        <taxon>Polyphaga</taxon>
        <taxon>Elateriformia</taxon>
        <taxon>Elateroidea</taxon>
        <taxon>Elateridae</taxon>
        <taxon>Agrypninae</taxon>
        <taxon>Pyrophorini</taxon>
        <taxon>Ignelater</taxon>
    </lineage>
</organism>
<dbReference type="OrthoDB" id="514335at2759"/>
<dbReference type="Proteomes" id="UP000801492">
    <property type="component" value="Unassembled WGS sequence"/>
</dbReference>
<proteinExistence type="inferred from homology"/>
<accession>A0A8K0C700</accession>
<evidence type="ECO:0000256" key="8">
    <source>
        <dbReference type="SAM" id="Phobius"/>
    </source>
</evidence>
<dbReference type="AlphaFoldDB" id="A0A8K0C700"/>
<evidence type="ECO:0000256" key="1">
    <source>
        <dbReference type="ARBA" id="ARBA00004236"/>
    </source>
</evidence>
<dbReference type="Pfam" id="PF01130">
    <property type="entry name" value="CD36"/>
    <property type="match status" value="1"/>
</dbReference>